<dbReference type="EMBL" id="CH476736">
    <property type="protein sequence ID" value="EIE82449.1"/>
    <property type="molecule type" value="Genomic_DNA"/>
</dbReference>
<keyword evidence="2" id="KW-1185">Reference proteome</keyword>
<organism evidence="1 2">
    <name type="scientific">Rhizopus delemar (strain RA 99-880 / ATCC MYA-4621 / FGSC 9543 / NRRL 43880)</name>
    <name type="common">Mucormycosis agent</name>
    <name type="synonym">Rhizopus arrhizus var. delemar</name>
    <dbReference type="NCBI Taxonomy" id="246409"/>
    <lineage>
        <taxon>Eukaryota</taxon>
        <taxon>Fungi</taxon>
        <taxon>Fungi incertae sedis</taxon>
        <taxon>Mucoromycota</taxon>
        <taxon>Mucoromycotina</taxon>
        <taxon>Mucoromycetes</taxon>
        <taxon>Mucorales</taxon>
        <taxon>Mucorineae</taxon>
        <taxon>Rhizopodaceae</taxon>
        <taxon>Rhizopus</taxon>
    </lineage>
</organism>
<dbReference type="VEuPathDB" id="FungiDB:RO3G_07154"/>
<dbReference type="InParanoid" id="I1C1W9"/>
<reference evidence="1 2" key="1">
    <citation type="journal article" date="2009" name="PLoS Genet.">
        <title>Genomic analysis of the basal lineage fungus Rhizopus oryzae reveals a whole-genome duplication.</title>
        <authorList>
            <person name="Ma L.-J."/>
            <person name="Ibrahim A.S."/>
            <person name="Skory C."/>
            <person name="Grabherr M.G."/>
            <person name="Burger G."/>
            <person name="Butler M."/>
            <person name="Elias M."/>
            <person name="Idnurm A."/>
            <person name="Lang B.F."/>
            <person name="Sone T."/>
            <person name="Abe A."/>
            <person name="Calvo S.E."/>
            <person name="Corrochano L.M."/>
            <person name="Engels R."/>
            <person name="Fu J."/>
            <person name="Hansberg W."/>
            <person name="Kim J.-M."/>
            <person name="Kodira C.D."/>
            <person name="Koehrsen M.J."/>
            <person name="Liu B."/>
            <person name="Miranda-Saavedra D."/>
            <person name="O'Leary S."/>
            <person name="Ortiz-Castellanos L."/>
            <person name="Poulter R."/>
            <person name="Rodriguez-Romero J."/>
            <person name="Ruiz-Herrera J."/>
            <person name="Shen Y.-Q."/>
            <person name="Zeng Q."/>
            <person name="Galagan J."/>
            <person name="Birren B.W."/>
            <person name="Cuomo C.A."/>
            <person name="Wickes B.L."/>
        </authorList>
    </citation>
    <scope>NUCLEOTIDE SEQUENCE [LARGE SCALE GENOMIC DNA]</scope>
    <source>
        <strain evidence="2">RA 99-880 / ATCC MYA-4621 / FGSC 9543 / NRRL 43880</strain>
    </source>
</reference>
<protein>
    <submittedName>
        <fullName evidence="1">Uncharacterized protein</fullName>
    </submittedName>
</protein>
<dbReference type="Proteomes" id="UP000009138">
    <property type="component" value="Unassembled WGS sequence"/>
</dbReference>
<name>I1C1W9_RHIO9</name>
<accession>I1C1W9</accession>
<gene>
    <name evidence="1" type="ORF">RO3G_07154</name>
</gene>
<sequence>MAIKKMGFKSCIDPAFYRSMVLLYDTIRLKYALDDLSSWDVDQRVFPMDGSLYACPDGGYQAKLQTRSWTQ</sequence>
<evidence type="ECO:0000313" key="1">
    <source>
        <dbReference type="EMBL" id="EIE82449.1"/>
    </source>
</evidence>
<proteinExistence type="predicted"/>
<dbReference type="GeneID" id="93614125"/>
<dbReference type="AlphaFoldDB" id="I1C1W9"/>
<dbReference type="RefSeq" id="XP_067517845.1">
    <property type="nucleotide sequence ID" value="XM_067661744.1"/>
</dbReference>
<evidence type="ECO:0000313" key="2">
    <source>
        <dbReference type="Proteomes" id="UP000009138"/>
    </source>
</evidence>